<dbReference type="GO" id="GO:0030246">
    <property type="term" value="F:carbohydrate binding"/>
    <property type="evidence" value="ECO:0007669"/>
    <property type="project" value="InterPro"/>
</dbReference>
<accession>A6NRV2</accession>
<dbReference type="SUPFAM" id="SSF74650">
    <property type="entry name" value="Galactose mutarotase-like"/>
    <property type="match status" value="1"/>
</dbReference>
<dbReference type="GO" id="GO:0016853">
    <property type="term" value="F:isomerase activity"/>
    <property type="evidence" value="ECO:0007669"/>
    <property type="project" value="InterPro"/>
</dbReference>
<comment type="caution">
    <text evidence="1">The sequence shown here is derived from an EMBL/GenBank/DDBJ whole genome shotgun (WGS) entry which is preliminary data.</text>
</comment>
<dbReference type="EMBL" id="AAXG02000006">
    <property type="protein sequence ID" value="EDN01363.1"/>
    <property type="molecule type" value="Genomic_DNA"/>
</dbReference>
<dbReference type="Proteomes" id="UP000003639">
    <property type="component" value="Unassembled WGS sequence"/>
</dbReference>
<dbReference type="InterPro" id="IPR008183">
    <property type="entry name" value="Aldose_1/G6P_1-epimerase"/>
</dbReference>
<proteinExistence type="predicted"/>
<dbReference type="CDD" id="cd09024">
    <property type="entry name" value="Aldose_epim_lacX"/>
    <property type="match status" value="1"/>
</dbReference>
<protein>
    <submittedName>
        <fullName evidence="1">Aldose 1-epimerase</fullName>
    </submittedName>
</protein>
<gene>
    <name evidence="1" type="ORF">BACCAP_00931</name>
</gene>
<dbReference type="Gene3D" id="2.70.98.10">
    <property type="match status" value="1"/>
</dbReference>
<dbReference type="Pfam" id="PF01263">
    <property type="entry name" value="Aldose_epim"/>
    <property type="match status" value="1"/>
</dbReference>
<dbReference type="STRING" id="411467.BACCAP_00931"/>
<reference evidence="1 2" key="2">
    <citation type="submission" date="2007-06" db="EMBL/GenBank/DDBJ databases">
        <title>Draft genome sequence of Pseudoflavonifractor capillosus ATCC 29799.</title>
        <authorList>
            <person name="Sudarsanam P."/>
            <person name="Ley R."/>
            <person name="Guruge J."/>
            <person name="Turnbaugh P.J."/>
            <person name="Mahowald M."/>
            <person name="Liep D."/>
            <person name="Gordon J."/>
        </authorList>
    </citation>
    <scope>NUCLEOTIDE SEQUENCE [LARGE SCALE GENOMIC DNA]</scope>
    <source>
        <strain evidence="1 2">ATCC 29799</strain>
    </source>
</reference>
<dbReference type="eggNOG" id="COG2017">
    <property type="taxonomic scope" value="Bacteria"/>
</dbReference>
<dbReference type="InterPro" id="IPR014718">
    <property type="entry name" value="GH-type_carb-bd"/>
</dbReference>
<dbReference type="AlphaFoldDB" id="A6NRV2"/>
<dbReference type="InterPro" id="IPR037481">
    <property type="entry name" value="LacX"/>
</dbReference>
<name>A6NRV2_9FIRM</name>
<dbReference type="InterPro" id="IPR011013">
    <property type="entry name" value="Gal_mutarotase_sf_dom"/>
</dbReference>
<organism evidence="1 2">
    <name type="scientific">Pseudoflavonifractor capillosus ATCC 29799</name>
    <dbReference type="NCBI Taxonomy" id="411467"/>
    <lineage>
        <taxon>Bacteria</taxon>
        <taxon>Bacillati</taxon>
        <taxon>Bacillota</taxon>
        <taxon>Clostridia</taxon>
        <taxon>Eubacteriales</taxon>
        <taxon>Oscillospiraceae</taxon>
        <taxon>Pseudoflavonifractor</taxon>
    </lineage>
</organism>
<keyword evidence="2" id="KW-1185">Reference proteome</keyword>
<dbReference type="GO" id="GO:0005975">
    <property type="term" value="P:carbohydrate metabolic process"/>
    <property type="evidence" value="ECO:0007669"/>
    <property type="project" value="InterPro"/>
</dbReference>
<evidence type="ECO:0000313" key="1">
    <source>
        <dbReference type="EMBL" id="EDN01363.1"/>
    </source>
</evidence>
<reference evidence="1 2" key="1">
    <citation type="submission" date="2007-04" db="EMBL/GenBank/DDBJ databases">
        <authorList>
            <person name="Fulton L."/>
            <person name="Clifton S."/>
            <person name="Fulton B."/>
            <person name="Xu J."/>
            <person name="Minx P."/>
            <person name="Pepin K.H."/>
            <person name="Johnson M."/>
            <person name="Thiruvilangam P."/>
            <person name="Bhonagiri V."/>
            <person name="Nash W.E."/>
            <person name="Mardis E.R."/>
            <person name="Wilson R.K."/>
        </authorList>
    </citation>
    <scope>NUCLEOTIDE SEQUENCE [LARGE SCALE GENOMIC DNA]</scope>
    <source>
        <strain evidence="1 2">ATCC 29799</strain>
    </source>
</reference>
<evidence type="ECO:0000313" key="2">
    <source>
        <dbReference type="Proteomes" id="UP000003639"/>
    </source>
</evidence>
<sequence length="305" mass="35389">MEEMSMLTEKTTPVLHRIGNEFLTVTASEQGAELWSLKGRDGTEYLWQGNRTYWTERAPNLFPYVARLTEGSYWLDGKRWHMDIHGLAPYCRFQLTEKSDSRMTFQLTDSPDTRVRYPRRFAFRVRYALEGQQLKITYTVENRDEKTMYFGLGGHPGFRVPLRERKHFTDYRLRFSHPCSPVRVGFTPDCFRSGRDEPFPLEEGRFLPLRHDLFDDDAIVLSQADREVTLEAEGDSRSITVSCPQMPYLGLWHMPGTDAPYVCIEPWVSLPSEQGKVAVFEEQSDLITLEPDGEYENCWSISVSG</sequence>